<dbReference type="Proteomes" id="UP000886700">
    <property type="component" value="Unplaced"/>
</dbReference>
<dbReference type="CDD" id="cd01459">
    <property type="entry name" value="vWA_copine_like"/>
    <property type="match status" value="1"/>
</dbReference>
<gene>
    <name evidence="30" type="primary">Cpne1</name>
</gene>
<dbReference type="InterPro" id="IPR012677">
    <property type="entry name" value="Nucleotide-bd_a/b_plait_sf"/>
</dbReference>
<dbReference type="FunFam" id="3.30.70.330:FF:000303">
    <property type="entry name" value="RNA-binding motif protein 12"/>
    <property type="match status" value="1"/>
</dbReference>
<dbReference type="SMART" id="SM00360">
    <property type="entry name" value="RRM"/>
    <property type="match status" value="4"/>
</dbReference>
<dbReference type="SUPFAM" id="SSF53300">
    <property type="entry name" value="vWA-like"/>
    <property type="match status" value="1"/>
</dbReference>
<dbReference type="SMART" id="SM00327">
    <property type="entry name" value="VWA"/>
    <property type="match status" value="1"/>
</dbReference>
<dbReference type="InterPro" id="IPR034591">
    <property type="entry name" value="RBM12_RRM1"/>
</dbReference>
<organism evidence="29 30">
    <name type="scientific">Mesocricetus auratus</name>
    <name type="common">Golden hamster</name>
    <dbReference type="NCBI Taxonomy" id="10036"/>
    <lineage>
        <taxon>Eukaryota</taxon>
        <taxon>Metazoa</taxon>
        <taxon>Chordata</taxon>
        <taxon>Craniata</taxon>
        <taxon>Vertebrata</taxon>
        <taxon>Euteleostomi</taxon>
        <taxon>Mammalia</taxon>
        <taxon>Eutheria</taxon>
        <taxon>Euarchontoglires</taxon>
        <taxon>Glires</taxon>
        <taxon>Rodentia</taxon>
        <taxon>Myomorpha</taxon>
        <taxon>Muroidea</taxon>
        <taxon>Cricetidae</taxon>
        <taxon>Cricetinae</taxon>
        <taxon>Mesocricetus</taxon>
    </lineage>
</organism>
<dbReference type="Pfam" id="PF07002">
    <property type="entry name" value="Copine"/>
    <property type="match status" value="1"/>
</dbReference>
<evidence type="ECO:0000256" key="5">
    <source>
        <dbReference type="ARBA" id="ARBA00022475"/>
    </source>
</evidence>
<evidence type="ECO:0000256" key="20">
    <source>
        <dbReference type="ARBA" id="ARBA00061896"/>
    </source>
</evidence>
<dbReference type="GeneID" id="101840968"/>
<dbReference type="InterPro" id="IPR034856">
    <property type="entry name" value="RBM12_RRM4"/>
</dbReference>
<dbReference type="FunFam" id="2.60.40.150:FF:000079">
    <property type="entry name" value="copine-1 isoform X2"/>
    <property type="match status" value="1"/>
</dbReference>
<evidence type="ECO:0000256" key="23">
    <source>
        <dbReference type="ARBA" id="ARBA00075689"/>
    </source>
</evidence>
<accession>A0A1U8CUP5</accession>
<keyword evidence="16" id="KW-0472">Membrane</keyword>
<dbReference type="GO" id="GO:0003723">
    <property type="term" value="F:RNA binding"/>
    <property type="evidence" value="ECO:0007669"/>
    <property type="project" value="UniProtKB-UniRule"/>
</dbReference>
<evidence type="ECO:0000256" key="14">
    <source>
        <dbReference type="ARBA" id="ARBA00022990"/>
    </source>
</evidence>
<dbReference type="Gene3D" id="3.30.70.330">
    <property type="match status" value="5"/>
</dbReference>
<dbReference type="PANTHER" id="PTHR10857">
    <property type="entry name" value="COPINE"/>
    <property type="match status" value="1"/>
</dbReference>
<evidence type="ECO:0000256" key="17">
    <source>
        <dbReference type="ARBA" id="ARBA00023163"/>
    </source>
</evidence>
<dbReference type="CDD" id="cd04048">
    <property type="entry name" value="C2A_Copine"/>
    <property type="match status" value="1"/>
</dbReference>
<dbReference type="CDD" id="cd12749">
    <property type="entry name" value="RRM4_RBM12"/>
    <property type="match status" value="1"/>
</dbReference>
<keyword evidence="6" id="KW-0963">Cytoplasm</keyword>
<dbReference type="InterPro" id="IPR045052">
    <property type="entry name" value="Copine"/>
</dbReference>
<dbReference type="FunFam" id="2.60.40.150:FF:000097">
    <property type="entry name" value="copine-1 isoform X2"/>
    <property type="match status" value="1"/>
</dbReference>
<dbReference type="InterPro" id="IPR000008">
    <property type="entry name" value="C2_dom"/>
</dbReference>
<evidence type="ECO:0000256" key="12">
    <source>
        <dbReference type="ARBA" id="ARBA00022837"/>
    </source>
</evidence>
<keyword evidence="10" id="KW-0677">Repeat</keyword>
<evidence type="ECO:0000259" key="27">
    <source>
        <dbReference type="PROSITE" id="PS50004"/>
    </source>
</evidence>
<evidence type="ECO:0000256" key="3">
    <source>
        <dbReference type="ARBA" id="ARBA00004496"/>
    </source>
</evidence>
<dbReference type="Gene3D" id="2.60.40.150">
    <property type="entry name" value="C2 domain"/>
    <property type="match status" value="2"/>
</dbReference>
<evidence type="ECO:0000256" key="7">
    <source>
        <dbReference type="ARBA" id="ARBA00022491"/>
    </source>
</evidence>
<feature type="compositionally biased region" description="Polar residues" evidence="26">
    <location>
        <begin position="408"/>
        <end position="417"/>
    </location>
</feature>
<dbReference type="SUPFAM" id="SSF54928">
    <property type="entry name" value="RNA-binding domain, RBD"/>
    <property type="match status" value="4"/>
</dbReference>
<evidence type="ECO:0000256" key="11">
    <source>
        <dbReference type="ARBA" id="ARBA00022782"/>
    </source>
</evidence>
<evidence type="ECO:0000256" key="21">
    <source>
        <dbReference type="ARBA" id="ARBA00067852"/>
    </source>
</evidence>
<dbReference type="eggNOG" id="KOG4307">
    <property type="taxonomic scope" value="Eukaryota"/>
</dbReference>
<feature type="region of interest" description="Disordered" evidence="26">
    <location>
        <begin position="393"/>
        <end position="424"/>
    </location>
</feature>
<evidence type="ECO:0000256" key="13">
    <source>
        <dbReference type="ARBA" id="ARBA00022884"/>
    </source>
</evidence>
<evidence type="ECO:0000256" key="10">
    <source>
        <dbReference type="ARBA" id="ARBA00022737"/>
    </source>
</evidence>
<evidence type="ECO:0000256" key="2">
    <source>
        <dbReference type="ARBA" id="ARBA00004236"/>
    </source>
</evidence>
<evidence type="ECO:0000256" key="26">
    <source>
        <dbReference type="SAM" id="MobiDB-lite"/>
    </source>
</evidence>
<feature type="domain" description="RRM" evidence="28">
    <location>
        <begin position="304"/>
        <end position="379"/>
    </location>
</feature>
<proteinExistence type="inferred from homology"/>
<evidence type="ECO:0000259" key="28">
    <source>
        <dbReference type="PROSITE" id="PS50102"/>
    </source>
</evidence>
<dbReference type="InterPro" id="IPR034854">
    <property type="entry name" value="RBM12_RRM5"/>
</dbReference>
<name>A0A1U8CUP5_MESAU</name>
<dbReference type="InterPro" id="IPR000504">
    <property type="entry name" value="RRM_dom"/>
</dbReference>
<dbReference type="RefSeq" id="XP_012979543.1">
    <property type="nucleotide sequence ID" value="XM_013124089.3"/>
</dbReference>
<dbReference type="GO" id="GO:0043122">
    <property type="term" value="P:regulation of canonical NF-kappaB signal transduction"/>
    <property type="evidence" value="ECO:0007669"/>
    <property type="project" value="TreeGrafter"/>
</dbReference>
<dbReference type="GO" id="GO:0005886">
    <property type="term" value="C:plasma membrane"/>
    <property type="evidence" value="ECO:0007669"/>
    <property type="project" value="UniProtKB-SubCell"/>
</dbReference>
<dbReference type="GO" id="GO:1903265">
    <property type="term" value="P:positive regulation of tumor necrosis factor-mediated signaling pathway"/>
    <property type="evidence" value="ECO:0007669"/>
    <property type="project" value="TreeGrafter"/>
</dbReference>
<protein>
    <recommendedName>
        <fullName evidence="22">Copine-1</fullName>
    </recommendedName>
    <alternativeName>
        <fullName evidence="24">Copine I</fullName>
    </alternativeName>
    <alternativeName>
        <fullName evidence="23">RNA-binding motif protein 12</fullName>
    </alternativeName>
    <alternativeName>
        <fullName evidence="21">RNA-binding protein 12</fullName>
    </alternativeName>
</protein>
<keyword evidence="5" id="KW-1003">Cell membrane</keyword>
<keyword evidence="9" id="KW-0479">Metal-binding</keyword>
<dbReference type="OrthoDB" id="2588702at2759"/>
<evidence type="ECO:0000313" key="29">
    <source>
        <dbReference type="Proteomes" id="UP000886700"/>
    </source>
</evidence>
<dbReference type="Pfam" id="PF00168">
    <property type="entry name" value="C2"/>
    <property type="match status" value="2"/>
</dbReference>
<dbReference type="GO" id="GO:0071277">
    <property type="term" value="P:cellular response to calcium ion"/>
    <property type="evidence" value="ECO:0007669"/>
    <property type="project" value="TreeGrafter"/>
</dbReference>
<evidence type="ECO:0000313" key="30">
    <source>
        <dbReference type="RefSeq" id="XP_012979543.1"/>
    </source>
</evidence>
<evidence type="ECO:0000256" key="8">
    <source>
        <dbReference type="ARBA" id="ARBA00022553"/>
    </source>
</evidence>
<comment type="subunit">
    <text evidence="20">Homodimer; homodimerizes via its C2 domains. Interacts with p65/RELA (via N-terminus); this interaction induces proteolytic cleavage of p65/RELA subunit and inhibition of NF-kappa-B transcriptional activity. Interacts (via VWFA domain) with ACTB, CCDC22, MYCBP2, PPP5C, RDX and UBE2O.</text>
</comment>
<evidence type="ECO:0000256" key="22">
    <source>
        <dbReference type="ARBA" id="ARBA00074826"/>
    </source>
</evidence>
<keyword evidence="11" id="KW-0221">Differentiation</keyword>
<evidence type="ECO:0000256" key="24">
    <source>
        <dbReference type="ARBA" id="ARBA00076360"/>
    </source>
</evidence>
<keyword evidence="12" id="KW-0106">Calcium</keyword>
<dbReference type="Pfam" id="PF00076">
    <property type="entry name" value="RRM_1"/>
    <property type="match status" value="3"/>
</dbReference>
<feature type="domain" description="RRM" evidence="28">
    <location>
        <begin position="430"/>
        <end position="507"/>
    </location>
</feature>
<dbReference type="InterPro" id="IPR036465">
    <property type="entry name" value="vWFA_dom_sf"/>
</dbReference>
<dbReference type="CDD" id="cd12747">
    <property type="entry name" value="RRM2_RBM12"/>
    <property type="match status" value="1"/>
</dbReference>
<evidence type="ECO:0000256" key="19">
    <source>
        <dbReference type="ARBA" id="ARBA00059413"/>
    </source>
</evidence>
<dbReference type="SUPFAM" id="SSF49562">
    <property type="entry name" value="C2 domain (Calcium/lipid-binding domain, CaLB)"/>
    <property type="match status" value="2"/>
</dbReference>
<dbReference type="InterPro" id="IPR010734">
    <property type="entry name" value="Copine_C"/>
</dbReference>
<dbReference type="SMART" id="SM00239">
    <property type="entry name" value="C2"/>
    <property type="match status" value="2"/>
</dbReference>
<dbReference type="GO" id="GO:0046872">
    <property type="term" value="F:metal ion binding"/>
    <property type="evidence" value="ECO:0007669"/>
    <property type="project" value="UniProtKB-KW"/>
</dbReference>
<keyword evidence="14" id="KW-0007">Acetylation</keyword>
<feature type="domain" description="C2" evidence="27">
    <location>
        <begin position="1115"/>
        <end position="1239"/>
    </location>
</feature>
<dbReference type="CDD" id="cd12751">
    <property type="entry name" value="RRM5_RBM12"/>
    <property type="match status" value="1"/>
</dbReference>
<dbReference type="InterPro" id="IPR037768">
    <property type="entry name" value="C2B_Copine"/>
</dbReference>
<evidence type="ECO:0000256" key="16">
    <source>
        <dbReference type="ARBA" id="ARBA00023136"/>
    </source>
</evidence>
<dbReference type="PROSITE" id="PS50004">
    <property type="entry name" value="C2"/>
    <property type="match status" value="2"/>
</dbReference>
<dbReference type="FunFam" id="3.30.70.330:FF:000193">
    <property type="entry name" value="RNA-binding motif protein 12"/>
    <property type="match status" value="1"/>
</dbReference>
<keyword evidence="18" id="KW-0539">Nucleus</keyword>
<keyword evidence="13 25" id="KW-0694">RNA-binding</keyword>
<comment type="subcellular location">
    <subcellularLocation>
        <location evidence="2">Cell membrane</location>
    </subcellularLocation>
    <subcellularLocation>
        <location evidence="3">Cytoplasm</location>
    </subcellularLocation>
    <subcellularLocation>
        <location evidence="1">Nucleus</location>
    </subcellularLocation>
</comment>
<dbReference type="GO" id="GO:0005544">
    <property type="term" value="F:calcium-dependent phospholipid binding"/>
    <property type="evidence" value="ECO:0007669"/>
    <property type="project" value="InterPro"/>
</dbReference>
<keyword evidence="17" id="KW-0804">Transcription</keyword>
<dbReference type="PANTHER" id="PTHR10857:SF2">
    <property type="entry name" value="COPINE-1"/>
    <property type="match status" value="1"/>
</dbReference>
<keyword evidence="7" id="KW-0678">Repressor</keyword>
<keyword evidence="8" id="KW-0597">Phosphoprotein</keyword>
<evidence type="ECO:0000256" key="1">
    <source>
        <dbReference type="ARBA" id="ARBA00004123"/>
    </source>
</evidence>
<keyword evidence="29" id="KW-1185">Reference proteome</keyword>
<comment type="similarity">
    <text evidence="4">Belongs to the copine family.</text>
</comment>
<evidence type="ECO:0000256" key="25">
    <source>
        <dbReference type="PROSITE-ProRule" id="PRU00176"/>
    </source>
</evidence>
<keyword evidence="15" id="KW-0805">Transcription regulation</keyword>
<dbReference type="CDD" id="cd04047">
    <property type="entry name" value="C2B_Copine"/>
    <property type="match status" value="1"/>
</dbReference>
<feature type="domain" description="C2" evidence="27">
    <location>
        <begin position="981"/>
        <end position="1108"/>
    </location>
</feature>
<feature type="domain" description="RRM" evidence="28">
    <location>
        <begin position="921"/>
        <end position="994"/>
    </location>
</feature>
<dbReference type="CDD" id="cd12512">
    <property type="entry name" value="RRM3_RBM12"/>
    <property type="match status" value="1"/>
</dbReference>
<dbReference type="CDD" id="cd12745">
    <property type="entry name" value="RRM1_RBM12"/>
    <property type="match status" value="1"/>
</dbReference>
<comment type="function">
    <text evidence="19">Calcium-dependent phospholipid-binding protein that plays a role in calcium-mediated intracellular processes. Involved in the TNF-alpha receptor signaling pathway in a calcium-dependent manner. Exhibits calcium-dependent phospholipid binding properties. Plays a role in neuronal progenitor cell differentiation; induces neurite outgrowth via a AKT-dependent signaling cascade and calcium-independent manner. May recruit target proteins to the cell membrane in a calcium-dependent manner. May function in membrane trafficking. Involved in TNF-alpha-induced NF-kappa-B transcriptional repression by inducing endoprotease processing of the transcription factor NF-kappa-B p65/RELA subunit. Also induces endoprotease processing of NF-kappa-B p50/NFKB1, p52/NFKB2, RELB and REL.</text>
</comment>
<reference evidence="30" key="1">
    <citation type="submission" date="2025-08" db="UniProtKB">
        <authorList>
            <consortium name="RefSeq"/>
        </authorList>
    </citation>
    <scope>IDENTIFICATION</scope>
    <source>
        <tissue evidence="30">Liver</tissue>
    </source>
</reference>
<evidence type="ECO:0000256" key="15">
    <source>
        <dbReference type="ARBA" id="ARBA00023015"/>
    </source>
</evidence>
<dbReference type="InterPro" id="IPR035979">
    <property type="entry name" value="RBD_domain_sf"/>
</dbReference>
<dbReference type="GO" id="GO:0005634">
    <property type="term" value="C:nucleus"/>
    <property type="evidence" value="ECO:0007669"/>
    <property type="project" value="UniProtKB-SubCell"/>
</dbReference>
<dbReference type="InterPro" id="IPR035892">
    <property type="entry name" value="C2_domain_sf"/>
</dbReference>
<evidence type="ECO:0000256" key="4">
    <source>
        <dbReference type="ARBA" id="ARBA00009048"/>
    </source>
</evidence>
<dbReference type="InterPro" id="IPR002035">
    <property type="entry name" value="VWF_A"/>
</dbReference>
<dbReference type="GO" id="GO:0005737">
    <property type="term" value="C:cytoplasm"/>
    <property type="evidence" value="ECO:0007669"/>
    <property type="project" value="UniProtKB-SubCell"/>
</dbReference>
<evidence type="ECO:0000256" key="18">
    <source>
        <dbReference type="ARBA" id="ARBA00023242"/>
    </source>
</evidence>
<dbReference type="PROSITE" id="PS50102">
    <property type="entry name" value="RRM"/>
    <property type="match status" value="3"/>
</dbReference>
<dbReference type="InterPro" id="IPR034855">
    <property type="entry name" value="RBM12_RRM3"/>
</dbReference>
<dbReference type="GO" id="GO:0030154">
    <property type="term" value="P:cell differentiation"/>
    <property type="evidence" value="ECO:0007669"/>
    <property type="project" value="UniProtKB-KW"/>
</dbReference>
<sequence length="1531" mass="161839">MAVVIRLQGLPIVAGTMDIRHFFSGLTIPDGGVHIVGGELGEAFIVFATDEDARLGMMRTGGTIKGSKVTLLLSSKTEMQNMIELSRRRFETANLDIPPANASRSGPPPSSGMSNRVNLPATVPNFNNPSPSVVTATTSVHESNKNIQTFSTSSVGTAPPSMGTSFGSPTFSSTIPSTASPMNTVPPPPIPPIPAMPSLPPLPSIPPIPVPPPVPTLPPVPPVPPIPPVPSVPPMTPLPPMSGMPPLNPPPVAPLPAGMNGSGAPMNLNNNLNPVFLGPLNPVNPIQMNSQSSVKSLPINPDDLYVSVHGMPFSAMENDVREFFHGLRVDAIHLLKDHVGRNNGNGLVKFLSPQDTFEALKRNRMLMIQRYVEVSPATERQWVAAGGHITFKQSMGPSGQAHPPPQTLPRSKSPSGQKRSRSRSPHEAGFCVYLKGLPFEAENKHVIDFFKKLDIVEDSIYIAYGPNGKATGEGFVEFRNDADYKAALCRHKQYMGNRFIQVHPITKKGMLEKIDMIRKRLQNFSYDQREMVLNPEGDVSSAKVCAHITNIPFSITKMDVLQFLEGIPVDENAVHVLVDNNGQGLGQALVQFKTEDDARKSEHLHRKKLNGREAFVHIVTLEDMREIEKNPPAQGKKGLKIPVPGNPAVPVMPSAGMPTAGIPTAGLPSAGMPGAGMPGAGVPSAGMPAAGMPGAGMPSAGMPGAGIPGAGMPGAGLPGAGIPGPAMPGPAIPGPAIPGPAMPGPAMPGPAIPGAAIPGPALPGAGIPTAGGEEHVFLTVGSKEANNGPPFNFPGNFGGPNAFGPPLPPPGLGGAFGDVRPVMPSVGNSGLPGLGLEVPGFGGAPNNLSGPSGFGGIPQNFGNGPGSLNAPPGFGSGPPGLGNVPGHLSGPPAFGPGPGPGPIHIGGPPGFGASSGKPGPTIIKVQNMPFTVSIDEILDFFYGYQVIPGSVCLKYNEKGMPTGEAMVAFESRDEATAAVIDLNDRPIGSRKVKLMAHCVTLVQLSVSCDHLIDKDIGSKSDPLCVLLQDVGGGTWAELCRTERIRNCSSPVFSKTLQVEYHFETVQKLRFGIYDIDNKTPELGDDDFLGGAECSLGQIVSSQTLTLPLMLKPGKPAGQGTITVSAQELKDSRVVTMEVEARNLDKKDFLGKSDPFLEFFRQGDGKWHLTYRSEVIKNNLNPTWKPFSVPLQHFCGGDPGTPIQVRCSDYDSDGSHDLIGIFHTTLAQIQAVPAEFECIHPEKQQKKKSYKNSGTVRIKTCRVETEYSFLDYVMGGCQINFTVGVDFTGSNGDPSSPDSLHYLSPSGVNEYLTALWSVGSVVQDYDSDKLFPAFGFGAQVPPNWQVSHEFALNFNPSNPYCAGIQGIVDAYRQALPQVRLYGPTNFAPIINHVARFAAQAAQQRTASQYFVLLLLTDGAVTDVEATCEAVVQASKLPMSVIIVGVGGADFEVMEQLDADGGPLRTRYGEAATRDIVQFVPYRRFQNAPREALAQTVLAEVPTQLVSYFKAQGWAPLKAPPAPAKVPAQPPQA</sequence>
<dbReference type="InterPro" id="IPR034594">
    <property type="entry name" value="RBM12_RRM2"/>
</dbReference>
<evidence type="ECO:0000256" key="6">
    <source>
        <dbReference type="ARBA" id="ARBA00022490"/>
    </source>
</evidence>
<dbReference type="FunFam" id="3.30.70.330:FF:000228">
    <property type="entry name" value="RNA-binding motif protein 12"/>
    <property type="match status" value="1"/>
</dbReference>
<dbReference type="CTD" id="8904"/>
<evidence type="ECO:0000256" key="9">
    <source>
        <dbReference type="ARBA" id="ARBA00022723"/>
    </source>
</evidence>